<dbReference type="GeneID" id="97996775"/>
<dbReference type="RefSeq" id="WP_036882170.1">
    <property type="nucleotide sequence ID" value="NZ_JRNR01000004.1"/>
</dbReference>
<name>A0A096ATE9_9BACT</name>
<gene>
    <name evidence="1" type="ORF">HMPREF0654_01220</name>
</gene>
<accession>A0A096ATE9</accession>
<evidence type="ECO:0000313" key="1">
    <source>
        <dbReference type="EMBL" id="KGF50333.1"/>
    </source>
</evidence>
<evidence type="ECO:0000313" key="2">
    <source>
        <dbReference type="Proteomes" id="UP000029538"/>
    </source>
</evidence>
<proteinExistence type="predicted"/>
<reference evidence="1 2" key="1">
    <citation type="submission" date="2014-07" db="EMBL/GenBank/DDBJ databases">
        <authorList>
            <person name="McCorrison J."/>
            <person name="Sanka R."/>
            <person name="Torralba M."/>
            <person name="Gillis M."/>
            <person name="Haft D.H."/>
            <person name="Methe B."/>
            <person name="Sutton G."/>
            <person name="Nelson K.E."/>
        </authorList>
    </citation>
    <scope>NUCLEOTIDE SEQUENCE [LARGE SCALE GENOMIC DNA]</scope>
    <source>
        <strain evidence="1 2">DNF00882</strain>
    </source>
</reference>
<organism evidence="1 2">
    <name type="scientific">Prevotella disiens DNF00882</name>
    <dbReference type="NCBI Taxonomy" id="1401075"/>
    <lineage>
        <taxon>Bacteria</taxon>
        <taxon>Pseudomonadati</taxon>
        <taxon>Bacteroidota</taxon>
        <taxon>Bacteroidia</taxon>
        <taxon>Bacteroidales</taxon>
        <taxon>Prevotellaceae</taxon>
        <taxon>Prevotella</taxon>
    </lineage>
</organism>
<sequence length="109" mass="12781">MKTNEIKLNPYKTTWAIITPDKGKFVTKHDIKAFGDIALFNRNKYHCMFFGSKHSAIDFFKNFRKKIDKKYQVRFITDKQAGMAKAGVNRELPNFPFTKKQLEEVLFIG</sequence>
<comment type="caution">
    <text evidence="1">The sequence shown here is derived from an EMBL/GenBank/DDBJ whole genome shotgun (WGS) entry which is preliminary data.</text>
</comment>
<dbReference type="Proteomes" id="UP000029538">
    <property type="component" value="Unassembled WGS sequence"/>
</dbReference>
<dbReference type="AlphaFoldDB" id="A0A096ATE9"/>
<protein>
    <submittedName>
        <fullName evidence="1">Uncharacterized protein</fullName>
    </submittedName>
</protein>
<dbReference type="EMBL" id="JRNR01000004">
    <property type="protein sequence ID" value="KGF50333.1"/>
    <property type="molecule type" value="Genomic_DNA"/>
</dbReference>